<evidence type="ECO:0000313" key="2">
    <source>
        <dbReference type="EMBL" id="GAL85873.1"/>
    </source>
</evidence>
<organism evidence="2 3">
    <name type="scientific">Sporocytophaga myxococcoides</name>
    <dbReference type="NCBI Taxonomy" id="153721"/>
    <lineage>
        <taxon>Bacteria</taxon>
        <taxon>Pseudomonadati</taxon>
        <taxon>Bacteroidota</taxon>
        <taxon>Cytophagia</taxon>
        <taxon>Cytophagales</taxon>
        <taxon>Cytophagaceae</taxon>
        <taxon>Sporocytophaga</taxon>
    </lineage>
</organism>
<keyword evidence="3" id="KW-1185">Reference proteome</keyword>
<dbReference type="AlphaFoldDB" id="A0A098LID9"/>
<protein>
    <recommendedName>
        <fullName evidence="4">Bacteroidetes-specific membrane protein</fullName>
    </recommendedName>
</protein>
<dbReference type="RefSeq" id="WP_045465500.1">
    <property type="nucleotide sequence ID" value="NZ_BBLT01000006.1"/>
</dbReference>
<dbReference type="Proteomes" id="UP000030185">
    <property type="component" value="Unassembled WGS sequence"/>
</dbReference>
<proteinExistence type="predicted"/>
<evidence type="ECO:0008006" key="4">
    <source>
        <dbReference type="Google" id="ProtNLM"/>
    </source>
</evidence>
<dbReference type="EMBL" id="BBLT01000006">
    <property type="protein sequence ID" value="GAL85873.1"/>
    <property type="molecule type" value="Genomic_DNA"/>
</dbReference>
<comment type="caution">
    <text evidence="2">The sequence shown here is derived from an EMBL/GenBank/DDBJ whole genome shotgun (WGS) entry which is preliminary data.</text>
</comment>
<dbReference type="STRING" id="153721.MYP_3102"/>
<name>A0A098LID9_9BACT</name>
<sequence>MRNKVTFSIIMLSLLFFTYTGALAQDIQFSQFYNVPLFISPAFAGSVHQPRATVHQRLQWPKLDGKYITSFASFDTYSPKYNSGFGVYALKDWQGSNTISSTEIGFQYSYELHINSQLVFRPGLQLAMISRYIDYADLRFPIQFNDEQGFFDPNNNYAGVPRKSFADISAGGVFYSKNLWLGFSTHHINTPNQSFYGDISRLPAKFAILGGYKFLFSNDKKKYYSDDDNEISLTPTFNYKSQGKSDQFDLGLYGVYNQFLAGGWYRGIPFKRYEHRFQNNESVVIFLGFKTGIGLKFGYSYDFTVSKLAIARTGGSHEFNLTYVFTKKLKKKKPMRRMPCPSF</sequence>
<feature type="signal peptide" evidence="1">
    <location>
        <begin position="1"/>
        <end position="24"/>
    </location>
</feature>
<dbReference type="eggNOG" id="COG4772">
    <property type="taxonomic scope" value="Bacteria"/>
</dbReference>
<dbReference type="Pfam" id="PF11751">
    <property type="entry name" value="PorP_SprF"/>
    <property type="match status" value="1"/>
</dbReference>
<dbReference type="NCBIfam" id="TIGR03519">
    <property type="entry name" value="T9SS_PorP_fam"/>
    <property type="match status" value="1"/>
</dbReference>
<evidence type="ECO:0000313" key="3">
    <source>
        <dbReference type="Proteomes" id="UP000030185"/>
    </source>
</evidence>
<feature type="chain" id="PRO_5001945132" description="Bacteroidetes-specific membrane protein" evidence="1">
    <location>
        <begin position="25"/>
        <end position="343"/>
    </location>
</feature>
<keyword evidence="1" id="KW-0732">Signal</keyword>
<gene>
    <name evidence="2" type="ORF">MYP_3102</name>
</gene>
<evidence type="ECO:0000256" key="1">
    <source>
        <dbReference type="SAM" id="SignalP"/>
    </source>
</evidence>
<dbReference type="OrthoDB" id="1186563at2"/>
<reference evidence="2 3" key="1">
    <citation type="submission" date="2014-09" db="EMBL/GenBank/DDBJ databases">
        <title>Sporocytophaga myxococcoides PG-01 genome sequencing.</title>
        <authorList>
            <person name="Liu L."/>
            <person name="Gao P.J."/>
            <person name="Chen G.J."/>
            <person name="Wang L.S."/>
        </authorList>
    </citation>
    <scope>NUCLEOTIDE SEQUENCE [LARGE SCALE GENOMIC DNA]</scope>
    <source>
        <strain evidence="2 3">PG-01</strain>
    </source>
</reference>
<dbReference type="InterPro" id="IPR019861">
    <property type="entry name" value="PorP/SprF_Bacteroidetes"/>
</dbReference>
<accession>A0A098LID9</accession>